<evidence type="ECO:0000313" key="2">
    <source>
        <dbReference type="Proteomes" id="UP000224080"/>
    </source>
</evidence>
<organism evidence="1 2">
    <name type="scientific">Blastomyces parvus</name>
    <dbReference type="NCBI Taxonomy" id="2060905"/>
    <lineage>
        <taxon>Eukaryota</taxon>
        <taxon>Fungi</taxon>
        <taxon>Dikarya</taxon>
        <taxon>Ascomycota</taxon>
        <taxon>Pezizomycotina</taxon>
        <taxon>Eurotiomycetes</taxon>
        <taxon>Eurotiomycetidae</taxon>
        <taxon>Onygenales</taxon>
        <taxon>Ajellomycetaceae</taxon>
        <taxon>Blastomyces</taxon>
    </lineage>
</organism>
<sequence>MVVFDIMKNRSWKKSHATWQRGSCCREKLTEMEIRRCSVLRIVKSHPGQQVNYAQYIYLKAFEWEDVWYVHPLAAQLEESERHSGRKMSFPLSVVSEQSQRWNEQRQGSPLYLAPVAAKPTRVGASSLTSGWGLGILAEQEILF</sequence>
<proteinExistence type="predicted"/>
<evidence type="ECO:0000313" key="1">
    <source>
        <dbReference type="EMBL" id="PGH04780.1"/>
    </source>
</evidence>
<accession>A0A2B7X7D2</accession>
<dbReference type="Proteomes" id="UP000224080">
    <property type="component" value="Unassembled WGS sequence"/>
</dbReference>
<name>A0A2B7X7D2_9EURO</name>
<protein>
    <submittedName>
        <fullName evidence="1">Uncharacterized protein</fullName>
    </submittedName>
</protein>
<dbReference type="AlphaFoldDB" id="A0A2B7X7D2"/>
<dbReference type="EMBL" id="PDNC01000035">
    <property type="protein sequence ID" value="PGH04780.1"/>
    <property type="molecule type" value="Genomic_DNA"/>
</dbReference>
<comment type="caution">
    <text evidence="1">The sequence shown here is derived from an EMBL/GenBank/DDBJ whole genome shotgun (WGS) entry which is preliminary data.</text>
</comment>
<reference evidence="1 2" key="1">
    <citation type="submission" date="2017-10" db="EMBL/GenBank/DDBJ databases">
        <title>Comparative genomics in systemic dimorphic fungi from Ajellomycetaceae.</title>
        <authorList>
            <person name="Munoz J.F."/>
            <person name="Mcewen J.G."/>
            <person name="Clay O.K."/>
            <person name="Cuomo C.A."/>
        </authorList>
    </citation>
    <scope>NUCLEOTIDE SEQUENCE [LARGE SCALE GENOMIC DNA]</scope>
    <source>
        <strain evidence="1 2">UAMH130</strain>
    </source>
</reference>
<gene>
    <name evidence="1" type="ORF">GX51_03264</name>
</gene>
<keyword evidence="2" id="KW-1185">Reference proteome</keyword>